<accession>A0A8B2NWZ6</accession>
<dbReference type="AlphaFoldDB" id="A0A8B2NWZ6"/>
<evidence type="ECO:0000256" key="1">
    <source>
        <dbReference type="ARBA" id="ARBA00009013"/>
    </source>
</evidence>
<dbReference type="PROSITE" id="PS50801">
    <property type="entry name" value="STAS"/>
    <property type="match status" value="1"/>
</dbReference>
<dbReference type="NCBIfam" id="TIGR00377">
    <property type="entry name" value="ant_ant_sig"/>
    <property type="match status" value="1"/>
</dbReference>
<feature type="region of interest" description="Disordered" evidence="3">
    <location>
        <begin position="1"/>
        <end position="24"/>
    </location>
</feature>
<dbReference type="Gene3D" id="3.30.750.24">
    <property type="entry name" value="STAS domain"/>
    <property type="match status" value="1"/>
</dbReference>
<comment type="similarity">
    <text evidence="1 2">Belongs to the anti-sigma-factor antagonist family.</text>
</comment>
<feature type="domain" description="STAS" evidence="4">
    <location>
        <begin position="35"/>
        <end position="144"/>
    </location>
</feature>
<dbReference type="GO" id="GO:0043856">
    <property type="term" value="F:anti-sigma factor antagonist activity"/>
    <property type="evidence" value="ECO:0007669"/>
    <property type="project" value="InterPro"/>
</dbReference>
<dbReference type="Pfam" id="PF01740">
    <property type="entry name" value="STAS"/>
    <property type="match status" value="1"/>
</dbReference>
<dbReference type="SUPFAM" id="SSF52091">
    <property type="entry name" value="SpoIIaa-like"/>
    <property type="match status" value="1"/>
</dbReference>
<organism evidence="5 6">
    <name type="scientific">Acuticoccus sediminis</name>
    <dbReference type="NCBI Taxonomy" id="2184697"/>
    <lineage>
        <taxon>Bacteria</taxon>
        <taxon>Pseudomonadati</taxon>
        <taxon>Pseudomonadota</taxon>
        <taxon>Alphaproteobacteria</taxon>
        <taxon>Hyphomicrobiales</taxon>
        <taxon>Amorphaceae</taxon>
        <taxon>Acuticoccus</taxon>
    </lineage>
</organism>
<evidence type="ECO:0000256" key="2">
    <source>
        <dbReference type="RuleBase" id="RU003749"/>
    </source>
</evidence>
<dbReference type="EMBL" id="QHHQ01000001">
    <property type="protein sequence ID" value="RAI03893.1"/>
    <property type="molecule type" value="Genomic_DNA"/>
</dbReference>
<evidence type="ECO:0000313" key="6">
    <source>
        <dbReference type="Proteomes" id="UP000249590"/>
    </source>
</evidence>
<feature type="compositionally biased region" description="Polar residues" evidence="3">
    <location>
        <begin position="8"/>
        <end position="24"/>
    </location>
</feature>
<gene>
    <name evidence="5" type="ORF">DLJ53_05330</name>
</gene>
<dbReference type="InterPro" id="IPR036513">
    <property type="entry name" value="STAS_dom_sf"/>
</dbReference>
<evidence type="ECO:0000259" key="4">
    <source>
        <dbReference type="PROSITE" id="PS50801"/>
    </source>
</evidence>
<dbReference type="CDD" id="cd07043">
    <property type="entry name" value="STAS_anti-anti-sigma_factors"/>
    <property type="match status" value="1"/>
</dbReference>
<reference evidence="5 6" key="1">
    <citation type="submission" date="2018-05" db="EMBL/GenBank/DDBJ databases">
        <title>Acuticoccus sediminis sp. nov., isolated from deep-sea sediment of Indian Ocean.</title>
        <authorList>
            <person name="Liu X."/>
            <person name="Lai Q."/>
            <person name="Du Y."/>
            <person name="Sun F."/>
            <person name="Zhang X."/>
            <person name="Wang S."/>
            <person name="Shao Z."/>
        </authorList>
    </citation>
    <scope>NUCLEOTIDE SEQUENCE [LARGE SCALE GENOMIC DNA]</scope>
    <source>
        <strain evidence="5 6">PTG4-2</strain>
    </source>
</reference>
<name>A0A8B2NWZ6_9HYPH</name>
<evidence type="ECO:0000256" key="3">
    <source>
        <dbReference type="SAM" id="MobiDB-lite"/>
    </source>
</evidence>
<dbReference type="PANTHER" id="PTHR33495">
    <property type="entry name" value="ANTI-SIGMA FACTOR ANTAGONIST TM_1081-RELATED-RELATED"/>
    <property type="match status" value="1"/>
</dbReference>
<protein>
    <recommendedName>
        <fullName evidence="2">Anti-sigma factor antagonist</fullName>
    </recommendedName>
</protein>
<keyword evidence="6" id="KW-1185">Reference proteome</keyword>
<proteinExistence type="inferred from homology"/>
<dbReference type="InterPro" id="IPR002645">
    <property type="entry name" value="STAS_dom"/>
</dbReference>
<sequence>MCARWRRTSTTNGWGRRTSSSSNCLSRKADHVSDLTVELETLDDVVVFICNGRVDSNTAKTLQSTVIGRIQEGADHVVMDLANTNYISSAGLRVILMAGKQIKSAGGRFVLCGMQPSVRDVFEVTGFLRLFEICHSREEAVSAAQ</sequence>
<dbReference type="InterPro" id="IPR003658">
    <property type="entry name" value="Anti-sigma_ant"/>
</dbReference>
<dbReference type="Proteomes" id="UP000249590">
    <property type="component" value="Unassembled WGS sequence"/>
</dbReference>
<evidence type="ECO:0000313" key="5">
    <source>
        <dbReference type="EMBL" id="RAI03893.1"/>
    </source>
</evidence>
<comment type="caution">
    <text evidence="5">The sequence shown here is derived from an EMBL/GenBank/DDBJ whole genome shotgun (WGS) entry which is preliminary data.</text>
</comment>